<name>Q59116_ARCFL</name>
<dbReference type="Gene3D" id="1.20.58.100">
    <property type="entry name" value="Fumarate reductase/succinate dehydrogenase flavoprotein-like, C-terminal domain"/>
    <property type="match status" value="1"/>
</dbReference>
<dbReference type="PIRSF" id="PIRSF000171">
    <property type="entry name" value="SDHA_APRA_LASPO"/>
    <property type="match status" value="1"/>
</dbReference>
<dbReference type="PANTHER" id="PTHR11632:SF51">
    <property type="entry name" value="SUCCINATE DEHYDROGENASE [UBIQUINONE] FLAVOPROTEIN SUBUNIT, MITOCHONDRIAL"/>
    <property type="match status" value="1"/>
</dbReference>
<keyword evidence="1" id="KW-0285">Flavoprotein</keyword>
<dbReference type="Pfam" id="PF02910">
    <property type="entry name" value="Succ_DH_flav_C"/>
    <property type="match status" value="1"/>
</dbReference>
<dbReference type="GO" id="GO:0050660">
    <property type="term" value="F:flavin adenine dinucleotide binding"/>
    <property type="evidence" value="ECO:0007669"/>
    <property type="project" value="TreeGrafter"/>
</dbReference>
<dbReference type="BioCyc" id="MetaCyc:MONOMER-12498"/>
<dbReference type="InterPro" id="IPR011803">
    <property type="entry name" value="AprA"/>
</dbReference>
<dbReference type="SUPFAM" id="SSF51905">
    <property type="entry name" value="FAD/NAD(P)-binding domain"/>
    <property type="match status" value="1"/>
</dbReference>
<dbReference type="InterPro" id="IPR036188">
    <property type="entry name" value="FAD/NAD-bd_sf"/>
</dbReference>
<dbReference type="GO" id="GO:0000104">
    <property type="term" value="F:succinate dehydrogenase activity"/>
    <property type="evidence" value="ECO:0007669"/>
    <property type="project" value="TreeGrafter"/>
</dbReference>
<dbReference type="InterPro" id="IPR003953">
    <property type="entry name" value="FAD-dep_OxRdtase_2_FAD-bd"/>
</dbReference>
<reference evidence="5" key="1">
    <citation type="submission" date="1991-12" db="EMBL/GenBank/DDBJ databases">
        <authorList>
            <person name="Speich Inst N."/>
        </authorList>
    </citation>
    <scope>NUCLEOTIDE SEQUENCE</scope>
    <source>
        <strain evidence="5">DSM 4303</strain>
    </source>
</reference>
<dbReference type="GO" id="GO:0009055">
    <property type="term" value="F:electron transfer activity"/>
    <property type="evidence" value="ECO:0007669"/>
    <property type="project" value="TreeGrafter"/>
</dbReference>
<dbReference type="SUPFAM" id="SSF46977">
    <property type="entry name" value="Succinate dehydrogenase/fumarate reductase flavoprotein C-terminal domain"/>
    <property type="match status" value="1"/>
</dbReference>
<sequence length="644" mass="73307">MVYYPKKYELYKADEVPTEVVETDILIIGGGFSGCGAAYEAAYWAKVGGLKLTLVEKAAVERSGAVAQGLSAINTYIDLTGRSERQNTLEDYVRYVTLDMMGLAREDLVADYARHVDGTVHLFEKWGLPIWKTPDGKYVKRGTVADNDSRVRATSQSSQEAGRMEVGKEEHLRESFSSSELLKGKNDPNAVAGAVGFSVREPKFYVFKAKAVILATGGATLLFRPRSTGEAAGRTWYAIFDTGSGYYMGLKAGAMLTQFEHRFIPFRFKDGYGPVGAWFLFFKCKAKNAYGEEYIKTRAAELEKYKPYGAAQPIPTPLRNHQVMLEIMDGNQPIYMHTERLLAELAGGDKKKLKHIYEEAFEDFLDMTVSQALLWACQNIDPQEQPSEAAPAEPYIMGSHSGEAGFWVCGPEDLMPEEYAKLFPLKYNRMTTVKGLFAIGDCAGANPHKFSRVRSLRQDCSEGAVMFIPEQKPNPEIDDAVVEELKKKAYAPMERFMQYKDLSTADDVNPEYILPWQGLVRLQKIMDEYAAGIATIYKTNEKMLQRALELLAFLKEDLEKLAARDLHELMRAWELVHRVWTAEAHVRHMLFRKETRWPGYYYRTDYPELNDEEWKCFVCSKYDAEKDEWTFEKVPYVQVIEWSF</sequence>
<dbReference type="GO" id="GO:0009061">
    <property type="term" value="P:anaerobic respiration"/>
    <property type="evidence" value="ECO:0007669"/>
    <property type="project" value="TreeGrafter"/>
</dbReference>
<dbReference type="GO" id="GO:0009973">
    <property type="term" value="F:adenylyl-sulfate reductase activity"/>
    <property type="evidence" value="ECO:0007669"/>
    <property type="project" value="UniProtKB-EC"/>
</dbReference>
<gene>
    <name evidence="5" type="primary">aprA</name>
</gene>
<dbReference type="AlphaFoldDB" id="Q59116"/>
<reference evidence="5" key="2">
    <citation type="journal article" date="1994" name="Microbiology">
        <title>Adenylylsulphate reductase from the sulphate-reducing archaeon Archaeoglobuss fulgidus: cloning and characterization of the genes and comparison of the enzyme with other iron-sulphur flavoproteins.</title>
        <authorList>
            <person name="Speich N."/>
            <person name="Dahl C."/>
            <person name="Heisig P."/>
            <person name="Klein A."/>
            <person name="Lottspeich F."/>
            <person name="Stetter K."/>
            <person name="Truper H."/>
        </authorList>
    </citation>
    <scope>NUCLEOTIDE SEQUENCE</scope>
    <source>
        <strain evidence="5">DSM 4303</strain>
    </source>
</reference>
<dbReference type="InterPro" id="IPR037099">
    <property type="entry name" value="Fum_R/Succ_DH_flav-like_C_sf"/>
</dbReference>
<dbReference type="Pfam" id="PF00890">
    <property type="entry name" value="FAD_binding_2"/>
    <property type="match status" value="1"/>
</dbReference>
<evidence type="ECO:0000259" key="4">
    <source>
        <dbReference type="Pfam" id="PF02910"/>
    </source>
</evidence>
<organism evidence="5">
    <name type="scientific">Archaeoglobus fulgidus</name>
    <dbReference type="NCBI Taxonomy" id="2234"/>
    <lineage>
        <taxon>Archaea</taxon>
        <taxon>Methanobacteriati</taxon>
        <taxon>Methanobacteriota</taxon>
        <taxon>Archaeoglobi</taxon>
        <taxon>Archaeoglobales</taxon>
        <taxon>Archaeoglobaceae</taxon>
        <taxon>Archaeoglobus</taxon>
    </lineage>
</organism>
<dbReference type="PANTHER" id="PTHR11632">
    <property type="entry name" value="SUCCINATE DEHYDROGENASE 2 FLAVOPROTEIN SUBUNIT"/>
    <property type="match status" value="1"/>
</dbReference>
<proteinExistence type="predicted"/>
<dbReference type="NCBIfam" id="TIGR02061">
    <property type="entry name" value="aprA"/>
    <property type="match status" value="1"/>
</dbReference>
<feature type="domain" description="FAD-dependent oxidoreductase 2 FAD-binding" evidence="3">
    <location>
        <begin position="24"/>
        <end position="266"/>
    </location>
</feature>
<dbReference type="InterPro" id="IPR027477">
    <property type="entry name" value="Succ_DH/fumarate_Rdtase_cat_sf"/>
</dbReference>
<keyword evidence="2 5" id="KW-0560">Oxidoreductase</keyword>
<dbReference type="InterPro" id="IPR030664">
    <property type="entry name" value="SdhA/FrdA/AprA"/>
</dbReference>
<protein>
    <submittedName>
        <fullName evidence="5">Adenylylsulfate reductase</fullName>
        <ecNumber evidence="5">1.8.99.2</ecNumber>
    </submittedName>
</protein>
<evidence type="ECO:0000259" key="3">
    <source>
        <dbReference type="Pfam" id="PF00890"/>
    </source>
</evidence>
<dbReference type="PROSITE" id="PS51257">
    <property type="entry name" value="PROKAR_LIPOPROTEIN"/>
    <property type="match status" value="1"/>
</dbReference>
<dbReference type="Gene3D" id="3.50.50.60">
    <property type="entry name" value="FAD/NAD(P)-binding domain"/>
    <property type="match status" value="1"/>
</dbReference>
<dbReference type="Gene3D" id="3.90.700.10">
    <property type="entry name" value="Succinate dehydrogenase/fumarate reductase flavoprotein, catalytic domain"/>
    <property type="match status" value="1"/>
</dbReference>
<dbReference type="SUPFAM" id="SSF56425">
    <property type="entry name" value="Succinate dehydrogenase/fumarate reductase flavoprotein, catalytic domain"/>
    <property type="match status" value="1"/>
</dbReference>
<dbReference type="GO" id="GO:0005886">
    <property type="term" value="C:plasma membrane"/>
    <property type="evidence" value="ECO:0007669"/>
    <property type="project" value="TreeGrafter"/>
</dbReference>
<evidence type="ECO:0000256" key="2">
    <source>
        <dbReference type="ARBA" id="ARBA00023002"/>
    </source>
</evidence>
<evidence type="ECO:0000313" key="5">
    <source>
        <dbReference type="EMBL" id="CAA45030.1"/>
    </source>
</evidence>
<dbReference type="EC" id="1.8.99.2" evidence="5"/>
<evidence type="ECO:0000256" key="1">
    <source>
        <dbReference type="ARBA" id="ARBA00022630"/>
    </source>
</evidence>
<feature type="domain" description="Fumarate reductase/succinate dehydrogenase flavoprotein-like C-terminal" evidence="4">
    <location>
        <begin position="521"/>
        <end position="633"/>
    </location>
</feature>
<dbReference type="EMBL" id="X63435">
    <property type="protein sequence ID" value="CAA45030.1"/>
    <property type="molecule type" value="Genomic_DNA"/>
</dbReference>
<accession>Q59116</accession>
<dbReference type="InterPro" id="IPR015939">
    <property type="entry name" value="Fum_Rdtase/Succ_DH_flav-like_C"/>
</dbReference>